<feature type="transmembrane region" description="Helical" evidence="3">
    <location>
        <begin position="376"/>
        <end position="397"/>
    </location>
</feature>
<keyword evidence="3" id="KW-0812">Transmembrane</keyword>
<keyword evidence="3" id="KW-1133">Transmembrane helix</keyword>
<dbReference type="GO" id="GO:0015347">
    <property type="term" value="F:sodium-independent organic anion transmembrane transporter activity"/>
    <property type="evidence" value="ECO:0007669"/>
    <property type="project" value="TreeGrafter"/>
</dbReference>
<dbReference type="GO" id="GO:0016323">
    <property type="term" value="C:basolateral plasma membrane"/>
    <property type="evidence" value="ECO:0007669"/>
    <property type="project" value="TreeGrafter"/>
</dbReference>
<dbReference type="Proteomes" id="UP000887566">
    <property type="component" value="Unplaced"/>
</dbReference>
<dbReference type="InterPro" id="IPR036259">
    <property type="entry name" value="MFS_trans_sf"/>
</dbReference>
<dbReference type="SUPFAM" id="SSF103473">
    <property type="entry name" value="MFS general substrate transporter"/>
    <property type="match status" value="1"/>
</dbReference>
<keyword evidence="4" id="KW-1185">Reference proteome</keyword>
<keyword evidence="1" id="KW-1015">Disulfide bond</keyword>
<dbReference type="Gene3D" id="1.20.1250.20">
    <property type="entry name" value="MFS general substrate transporter like domains"/>
    <property type="match status" value="1"/>
</dbReference>
<name>A0A914WEJ0_9BILA</name>
<feature type="compositionally biased region" description="Basic and acidic residues" evidence="2">
    <location>
        <begin position="438"/>
        <end position="451"/>
    </location>
</feature>
<feature type="compositionally biased region" description="Acidic residues" evidence="2">
    <location>
        <begin position="407"/>
        <end position="422"/>
    </location>
</feature>
<protein>
    <submittedName>
        <fullName evidence="5">Uncharacterized protein</fullName>
    </submittedName>
</protein>
<dbReference type="Pfam" id="PF03137">
    <property type="entry name" value="OATP"/>
    <property type="match status" value="2"/>
</dbReference>
<keyword evidence="3" id="KW-0472">Membrane</keyword>
<dbReference type="InterPro" id="IPR004156">
    <property type="entry name" value="OATP"/>
</dbReference>
<evidence type="ECO:0000256" key="3">
    <source>
        <dbReference type="SAM" id="Phobius"/>
    </source>
</evidence>
<reference evidence="5" key="1">
    <citation type="submission" date="2022-11" db="UniProtKB">
        <authorList>
            <consortium name="WormBaseParasite"/>
        </authorList>
    </citation>
    <scope>IDENTIFICATION</scope>
</reference>
<evidence type="ECO:0000256" key="1">
    <source>
        <dbReference type="ARBA" id="ARBA00023157"/>
    </source>
</evidence>
<evidence type="ECO:0000313" key="5">
    <source>
        <dbReference type="WBParaSite" id="PSAMB.scaffold3698size17195.g22332.t1"/>
    </source>
</evidence>
<sequence>MAKRTKPLKFNRVYCFFALFCTVYFLESIGGVYMVSAIQSIERQFQIPSKMSGLMISAGDFGYIPTVAITSYMGSKGNRARWIGGGCLLIAGANFMISTPNFIFRAPVLEPNLTKIAELLSPPVSLTYDNVTAEELLNYTLINEKIPEDVRKQWINNISQIQTSPKLRVRRDVTDPDLQDVELTTLLFERLFSEVTTPDPRFREMEYTSSEAPTDKDTEELETAAKMIIDGQNITESFVYLKDIIKRRYIKAAEEARREAVAPFGYCSAVVNTLRKVIADMKCERDYTNTGPFLIIFMALFFLGIGRTMPWSLGVPLIDDNVKRKNLPVYFAGMFFIRILGPILGFSIGSFCNRIYFNLNPPEGLSPRDPTWIGAWWLGFMVISAVLFGPSLALFCFPNPESKSSDSDSESNDNDIDPEPAFDGEKKNRVPQKKRKRELALVDRHVRKTED</sequence>
<evidence type="ECO:0000256" key="2">
    <source>
        <dbReference type="SAM" id="MobiDB-lite"/>
    </source>
</evidence>
<dbReference type="PANTHER" id="PTHR11388:SF76">
    <property type="entry name" value="SOLUTE CARRIER ORGANIC ANION TRANSPORTER FAMILY MEMBER"/>
    <property type="match status" value="1"/>
</dbReference>
<feature type="transmembrane region" description="Helical" evidence="3">
    <location>
        <begin position="293"/>
        <end position="318"/>
    </location>
</feature>
<dbReference type="PANTHER" id="PTHR11388">
    <property type="entry name" value="ORGANIC ANION TRANSPORTER"/>
    <property type="match status" value="1"/>
</dbReference>
<evidence type="ECO:0000313" key="4">
    <source>
        <dbReference type="Proteomes" id="UP000887566"/>
    </source>
</evidence>
<organism evidence="4 5">
    <name type="scientific">Plectus sambesii</name>
    <dbReference type="NCBI Taxonomy" id="2011161"/>
    <lineage>
        <taxon>Eukaryota</taxon>
        <taxon>Metazoa</taxon>
        <taxon>Ecdysozoa</taxon>
        <taxon>Nematoda</taxon>
        <taxon>Chromadorea</taxon>
        <taxon>Plectida</taxon>
        <taxon>Plectina</taxon>
        <taxon>Plectoidea</taxon>
        <taxon>Plectidae</taxon>
        <taxon>Plectus</taxon>
    </lineage>
</organism>
<feature type="region of interest" description="Disordered" evidence="2">
    <location>
        <begin position="401"/>
        <end position="451"/>
    </location>
</feature>
<proteinExistence type="predicted"/>
<dbReference type="AlphaFoldDB" id="A0A914WEJ0"/>
<accession>A0A914WEJ0</accession>
<feature type="transmembrane region" description="Helical" evidence="3">
    <location>
        <begin position="330"/>
        <end position="356"/>
    </location>
</feature>
<dbReference type="GO" id="GO:0043252">
    <property type="term" value="P:sodium-independent organic anion transport"/>
    <property type="evidence" value="ECO:0007669"/>
    <property type="project" value="TreeGrafter"/>
</dbReference>
<dbReference type="WBParaSite" id="PSAMB.scaffold3698size17195.g22332.t1">
    <property type="protein sequence ID" value="PSAMB.scaffold3698size17195.g22332.t1"/>
    <property type="gene ID" value="PSAMB.scaffold3698size17195.g22332"/>
</dbReference>